<organism evidence="2 3">
    <name type="scientific">[Clostridium] leptum CAG:27</name>
    <dbReference type="NCBI Taxonomy" id="1263068"/>
    <lineage>
        <taxon>Bacteria</taxon>
        <taxon>Bacillati</taxon>
        <taxon>Bacillota</taxon>
        <taxon>Clostridia</taxon>
        <taxon>Eubacteriales</taxon>
        <taxon>Oscillospiraceae</taxon>
        <taxon>Oscillospiraceae incertae sedis</taxon>
    </lineage>
</organism>
<proteinExistence type="predicted"/>
<sequence>MDGQGGEGAKRIRAAPAEADLCLSRSGRERRCLRIAAAAGIIVMLFMSFAFEVIFYV</sequence>
<evidence type="ECO:0000313" key="3">
    <source>
        <dbReference type="Proteomes" id="UP000018168"/>
    </source>
</evidence>
<keyword evidence="1" id="KW-0812">Transmembrane</keyword>
<dbReference type="AlphaFoldDB" id="R6MWK5"/>
<evidence type="ECO:0000256" key="1">
    <source>
        <dbReference type="SAM" id="Phobius"/>
    </source>
</evidence>
<dbReference type="EMBL" id="CBEP010000037">
    <property type="protein sequence ID" value="CDC04093.1"/>
    <property type="molecule type" value="Genomic_DNA"/>
</dbReference>
<keyword evidence="1" id="KW-0472">Membrane</keyword>
<accession>R6MWK5</accession>
<gene>
    <name evidence="2" type="ORF">BN578_02079</name>
</gene>
<name>R6MWK5_9FIRM</name>
<keyword evidence="1" id="KW-1133">Transmembrane helix</keyword>
<feature type="transmembrane region" description="Helical" evidence="1">
    <location>
        <begin position="35"/>
        <end position="56"/>
    </location>
</feature>
<comment type="caution">
    <text evidence="2">The sequence shown here is derived from an EMBL/GenBank/DDBJ whole genome shotgun (WGS) entry which is preliminary data.</text>
</comment>
<reference evidence="2" key="1">
    <citation type="submission" date="2012-11" db="EMBL/GenBank/DDBJ databases">
        <title>Dependencies among metagenomic species, viruses, plasmids and units of genetic variation.</title>
        <authorList>
            <person name="Nielsen H.B."/>
            <person name="Almeida M."/>
            <person name="Juncker A.S."/>
            <person name="Rasmussen S."/>
            <person name="Li J."/>
            <person name="Sunagawa S."/>
            <person name="Plichta D."/>
            <person name="Gautier L."/>
            <person name="Le Chatelier E."/>
            <person name="Peletier E."/>
            <person name="Bonde I."/>
            <person name="Nielsen T."/>
            <person name="Manichanh C."/>
            <person name="Arumugam M."/>
            <person name="Batto J."/>
            <person name="Santos M.B.Q.D."/>
            <person name="Blom N."/>
            <person name="Borruel N."/>
            <person name="Burgdorf K.S."/>
            <person name="Boumezbeur F."/>
            <person name="Casellas F."/>
            <person name="Dore J."/>
            <person name="Guarner F."/>
            <person name="Hansen T."/>
            <person name="Hildebrand F."/>
            <person name="Kaas R.S."/>
            <person name="Kennedy S."/>
            <person name="Kristiansen K."/>
            <person name="Kultima J.R."/>
            <person name="Leonard P."/>
            <person name="Levenez F."/>
            <person name="Lund O."/>
            <person name="Moumen B."/>
            <person name="Le Paslier D."/>
            <person name="Pons N."/>
            <person name="Pedersen O."/>
            <person name="Prifti E."/>
            <person name="Qin J."/>
            <person name="Raes J."/>
            <person name="Tap J."/>
            <person name="Tims S."/>
            <person name="Ussery D.W."/>
            <person name="Yamada T."/>
            <person name="MetaHit consortium"/>
            <person name="Renault P."/>
            <person name="Sicheritz-Ponten T."/>
            <person name="Bork P."/>
            <person name="Wang J."/>
            <person name="Brunak S."/>
            <person name="Ehrlich S.D."/>
        </authorList>
    </citation>
    <scope>NUCLEOTIDE SEQUENCE [LARGE SCALE GENOMIC DNA]</scope>
</reference>
<protein>
    <submittedName>
        <fullName evidence="2">Uncharacterized protein</fullName>
    </submittedName>
</protein>
<evidence type="ECO:0000313" key="2">
    <source>
        <dbReference type="EMBL" id="CDC04093.1"/>
    </source>
</evidence>
<dbReference type="Proteomes" id="UP000018168">
    <property type="component" value="Unassembled WGS sequence"/>
</dbReference>